<dbReference type="EMBL" id="CAADFZ010000129">
    <property type="protein sequence ID" value="VFK67183.1"/>
    <property type="molecule type" value="Genomic_DNA"/>
</dbReference>
<organism evidence="2">
    <name type="scientific">Candidatus Kentrum sp. UNK</name>
    <dbReference type="NCBI Taxonomy" id="2126344"/>
    <lineage>
        <taxon>Bacteria</taxon>
        <taxon>Pseudomonadati</taxon>
        <taxon>Pseudomonadota</taxon>
        <taxon>Gammaproteobacteria</taxon>
        <taxon>Candidatus Kentrum</taxon>
    </lineage>
</organism>
<dbReference type="AlphaFoldDB" id="A0A451AMB9"/>
<gene>
    <name evidence="2" type="ORF">BECKUNK1418G_GA0071005_11295</name>
</gene>
<evidence type="ECO:0000256" key="1">
    <source>
        <dbReference type="SAM" id="MobiDB-lite"/>
    </source>
</evidence>
<reference evidence="2" key="1">
    <citation type="submission" date="2019-02" db="EMBL/GenBank/DDBJ databases">
        <authorList>
            <person name="Gruber-Vodicka R. H."/>
            <person name="Seah K. B. B."/>
        </authorList>
    </citation>
    <scope>NUCLEOTIDE SEQUENCE</scope>
    <source>
        <strain evidence="2">BECK_BY8</strain>
    </source>
</reference>
<sequence length="154" mass="17274">MTGGHCRAFRNATWSGAVIASFPHWWRGRISAVSPRGGVRRCASWRDSIIIAVGRSIGRGCWSLLRETLNKTSERIRACWGSFLAPQPYRSRHFHKGGWGPAKRAPRFVGWVRRVRGDGGCASLIHPTAPNPTYSPRRQFGAHSQTRGKTHETR</sequence>
<accession>A0A451AMB9</accession>
<name>A0A451AMB9_9GAMM</name>
<feature type="region of interest" description="Disordered" evidence="1">
    <location>
        <begin position="125"/>
        <end position="154"/>
    </location>
</feature>
<proteinExistence type="predicted"/>
<protein>
    <submittedName>
        <fullName evidence="2">Uncharacterized protein</fullName>
    </submittedName>
</protein>
<evidence type="ECO:0000313" key="2">
    <source>
        <dbReference type="EMBL" id="VFK67183.1"/>
    </source>
</evidence>
<feature type="compositionally biased region" description="Polar residues" evidence="1">
    <location>
        <begin position="131"/>
        <end position="147"/>
    </location>
</feature>